<dbReference type="AlphaFoldDB" id="A0A5N7MS23"/>
<comment type="caution">
    <text evidence="2">The sequence shown here is derived from an EMBL/GenBank/DDBJ whole genome shotgun (WGS) entry which is preliminary data.</text>
</comment>
<name>A0A5N7MS23_9HYPH</name>
<keyword evidence="3" id="KW-1185">Reference proteome</keyword>
<accession>A0A5N7MS23</accession>
<proteinExistence type="predicted"/>
<keyword evidence="1" id="KW-0812">Transmembrane</keyword>
<sequence>MLASNLHLRVHWFRDRGRQSQEFPRLMVALVIVLALVNVSAIVLMFGDWATMTNSMAELERNITDHLTETSH</sequence>
<evidence type="ECO:0000256" key="1">
    <source>
        <dbReference type="SAM" id="Phobius"/>
    </source>
</evidence>
<keyword evidence="1" id="KW-0472">Membrane</keyword>
<dbReference type="Proteomes" id="UP000403266">
    <property type="component" value="Unassembled WGS sequence"/>
</dbReference>
<dbReference type="RefSeq" id="WP_152716553.1">
    <property type="nucleotide sequence ID" value="NZ_VOSJ01000278.1"/>
</dbReference>
<gene>
    <name evidence="2" type="ORF">FS320_32460</name>
</gene>
<feature type="transmembrane region" description="Helical" evidence="1">
    <location>
        <begin position="26"/>
        <end position="46"/>
    </location>
</feature>
<keyword evidence="1" id="KW-1133">Transmembrane helix</keyword>
<dbReference type="EMBL" id="VOSK01000256">
    <property type="protein sequence ID" value="MPR29668.1"/>
    <property type="molecule type" value="Genomic_DNA"/>
</dbReference>
<reference evidence="2 3" key="1">
    <citation type="journal article" date="2019" name="Syst. Appl. Microbiol.">
        <title>Microvirga tunisiensis sp. nov., a root nodule symbiotic bacterium isolated from Lupinus micranthus and L. luteus grown in Northern Tunisia.</title>
        <authorList>
            <person name="Msaddak A."/>
            <person name="Rejili M."/>
            <person name="Duran D."/>
            <person name="Mars M."/>
            <person name="Palacios J.M."/>
            <person name="Ruiz-Argueso T."/>
            <person name="Rey L."/>
            <person name="Imperial J."/>
        </authorList>
    </citation>
    <scope>NUCLEOTIDE SEQUENCE [LARGE SCALE GENOMIC DNA]</scope>
    <source>
        <strain evidence="2 3">Lmie10</strain>
    </source>
</reference>
<organism evidence="2 3">
    <name type="scientific">Microvirga tunisiensis</name>
    <dbReference type="NCBI Taxonomy" id="2108360"/>
    <lineage>
        <taxon>Bacteria</taxon>
        <taxon>Pseudomonadati</taxon>
        <taxon>Pseudomonadota</taxon>
        <taxon>Alphaproteobacteria</taxon>
        <taxon>Hyphomicrobiales</taxon>
        <taxon>Methylobacteriaceae</taxon>
        <taxon>Microvirga</taxon>
    </lineage>
</organism>
<evidence type="ECO:0000313" key="3">
    <source>
        <dbReference type="Proteomes" id="UP000403266"/>
    </source>
</evidence>
<evidence type="ECO:0000313" key="2">
    <source>
        <dbReference type="EMBL" id="MPR29668.1"/>
    </source>
</evidence>
<protein>
    <submittedName>
        <fullName evidence="2">Uncharacterized protein</fullName>
    </submittedName>
</protein>